<dbReference type="AlphaFoldDB" id="A0A821BPL5"/>
<proteinExistence type="predicted"/>
<sequence>MDESTSRSIEKNCIVYVRYLENFEPRTTFYGIINMEGDGSAENIVKNLSTSWENDDLQPSRTCWLATDNASTFKGMYS</sequence>
<name>A0A821BPL5_9BILA</name>
<dbReference type="InterPro" id="IPR012337">
    <property type="entry name" value="RNaseH-like_sf"/>
</dbReference>
<protein>
    <submittedName>
        <fullName evidence="1">Uncharacterized protein</fullName>
    </submittedName>
</protein>
<evidence type="ECO:0000313" key="2">
    <source>
        <dbReference type="Proteomes" id="UP000663866"/>
    </source>
</evidence>
<reference evidence="1" key="1">
    <citation type="submission" date="2021-02" db="EMBL/GenBank/DDBJ databases">
        <authorList>
            <person name="Nowell W R."/>
        </authorList>
    </citation>
    <scope>NUCLEOTIDE SEQUENCE</scope>
</reference>
<dbReference type="SUPFAM" id="SSF53098">
    <property type="entry name" value="Ribonuclease H-like"/>
    <property type="match status" value="1"/>
</dbReference>
<dbReference type="Proteomes" id="UP000663866">
    <property type="component" value="Unassembled WGS sequence"/>
</dbReference>
<dbReference type="EMBL" id="CAJOBG010071329">
    <property type="protein sequence ID" value="CAF4595431.1"/>
    <property type="molecule type" value="Genomic_DNA"/>
</dbReference>
<keyword evidence="2" id="KW-1185">Reference proteome</keyword>
<gene>
    <name evidence="1" type="ORF">OVN521_LOCUS44956</name>
</gene>
<accession>A0A821BPL5</accession>
<comment type="caution">
    <text evidence="1">The sequence shown here is derived from an EMBL/GenBank/DDBJ whole genome shotgun (WGS) entry which is preliminary data.</text>
</comment>
<organism evidence="1 2">
    <name type="scientific">Rotaria magnacalcarata</name>
    <dbReference type="NCBI Taxonomy" id="392030"/>
    <lineage>
        <taxon>Eukaryota</taxon>
        <taxon>Metazoa</taxon>
        <taxon>Spiralia</taxon>
        <taxon>Gnathifera</taxon>
        <taxon>Rotifera</taxon>
        <taxon>Eurotatoria</taxon>
        <taxon>Bdelloidea</taxon>
        <taxon>Philodinida</taxon>
        <taxon>Philodinidae</taxon>
        <taxon>Rotaria</taxon>
    </lineage>
</organism>
<evidence type="ECO:0000313" key="1">
    <source>
        <dbReference type="EMBL" id="CAF4595431.1"/>
    </source>
</evidence>